<organism evidence="1 2">
    <name type="scientific">Aspergillus saccharolyticus JOP 1030-1</name>
    <dbReference type="NCBI Taxonomy" id="1450539"/>
    <lineage>
        <taxon>Eukaryota</taxon>
        <taxon>Fungi</taxon>
        <taxon>Dikarya</taxon>
        <taxon>Ascomycota</taxon>
        <taxon>Pezizomycotina</taxon>
        <taxon>Eurotiomycetes</taxon>
        <taxon>Eurotiomycetidae</taxon>
        <taxon>Eurotiales</taxon>
        <taxon>Aspergillaceae</taxon>
        <taxon>Aspergillus</taxon>
        <taxon>Aspergillus subgen. Circumdati</taxon>
    </lineage>
</organism>
<accession>A0A318ZAS1</accession>
<evidence type="ECO:0000313" key="2">
    <source>
        <dbReference type="Proteomes" id="UP000248349"/>
    </source>
</evidence>
<dbReference type="Proteomes" id="UP000248349">
    <property type="component" value="Unassembled WGS sequence"/>
</dbReference>
<name>A0A318ZAS1_9EURO</name>
<dbReference type="EMBL" id="KZ821244">
    <property type="protein sequence ID" value="PYH43424.1"/>
    <property type="molecule type" value="Genomic_DNA"/>
</dbReference>
<dbReference type="PROSITE" id="PS51257">
    <property type="entry name" value="PROKAR_LIPOPROTEIN"/>
    <property type="match status" value="1"/>
</dbReference>
<dbReference type="RefSeq" id="XP_025429406.1">
    <property type="nucleotide sequence ID" value="XM_025577524.1"/>
</dbReference>
<gene>
    <name evidence="1" type="ORF">BP01DRAFT_384618</name>
</gene>
<dbReference type="STRING" id="1450539.A0A318ZAS1"/>
<dbReference type="PANTHER" id="PTHR37574">
    <property type="entry name" value="LIPASE B"/>
    <property type="match status" value="1"/>
</dbReference>
<dbReference type="OrthoDB" id="4605274at2759"/>
<proteinExistence type="predicted"/>
<evidence type="ECO:0000313" key="1">
    <source>
        <dbReference type="EMBL" id="PYH43424.1"/>
    </source>
</evidence>
<dbReference type="Gene3D" id="3.40.50.1820">
    <property type="entry name" value="alpha/beta hydrolase"/>
    <property type="match status" value="1"/>
</dbReference>
<reference evidence="1 2" key="1">
    <citation type="submission" date="2016-12" db="EMBL/GenBank/DDBJ databases">
        <title>The genomes of Aspergillus section Nigri reveals drivers in fungal speciation.</title>
        <authorList>
            <consortium name="DOE Joint Genome Institute"/>
            <person name="Vesth T.C."/>
            <person name="Nybo J."/>
            <person name="Theobald S."/>
            <person name="Brandl J."/>
            <person name="Frisvad J.C."/>
            <person name="Nielsen K.F."/>
            <person name="Lyhne E.K."/>
            <person name="Kogle M.E."/>
            <person name="Kuo A."/>
            <person name="Riley R."/>
            <person name="Clum A."/>
            <person name="Nolan M."/>
            <person name="Lipzen A."/>
            <person name="Salamov A."/>
            <person name="Henrissat B."/>
            <person name="Wiebenga A."/>
            <person name="De Vries R.P."/>
            <person name="Grigoriev I.V."/>
            <person name="Mortensen U.H."/>
            <person name="Andersen M.R."/>
            <person name="Baker S.E."/>
        </authorList>
    </citation>
    <scope>NUCLEOTIDE SEQUENCE [LARGE SCALE GENOMIC DNA]</scope>
    <source>
        <strain evidence="1 2">JOP 1030-1</strain>
    </source>
</reference>
<dbReference type="PANTHER" id="PTHR37574:SF1">
    <property type="entry name" value="LIPASE B"/>
    <property type="match status" value="1"/>
</dbReference>
<dbReference type="AlphaFoldDB" id="A0A318ZAS1"/>
<dbReference type="InterPro" id="IPR029058">
    <property type="entry name" value="AB_hydrolase_fold"/>
</dbReference>
<dbReference type="GeneID" id="37078753"/>
<keyword evidence="2" id="KW-1185">Reference proteome</keyword>
<protein>
    <submittedName>
        <fullName evidence="1">Uncharacterized protein</fullName>
    </submittedName>
</protein>
<sequence>MNGRLTIAALTSVSSCSYLHESERTTSLQGHRGGKAAPVGGMKAIPEASLARVNVPSATVGDAQVNAEYIAYAINYLSALSGTTRRIGGDSAFVPTTIVYSSYDQVVQPLNGKQASGILQSSRIADVSNNHLQTLCHDRPGGGFYTQEGVLYSSLTWALVVVMRFGMVARETHLGSISRRSASNGSHLNWI</sequence>
<dbReference type="InterPro" id="IPR053228">
    <property type="entry name" value="Stereospecific_Lipase"/>
</dbReference>